<dbReference type="AlphaFoldDB" id="A0A3S5A439"/>
<evidence type="ECO:0000313" key="6">
    <source>
        <dbReference type="Proteomes" id="UP000784294"/>
    </source>
</evidence>
<dbReference type="Gene3D" id="3.40.120.10">
    <property type="entry name" value="Alpha-D-Glucose-1,6-Bisphosphate, subunit A, domain 3"/>
    <property type="match status" value="1"/>
</dbReference>
<dbReference type="PANTHER" id="PTHR45745:SF1">
    <property type="entry name" value="PHOSPHOGLUCOMUTASE 2B-RELATED"/>
    <property type="match status" value="1"/>
</dbReference>
<dbReference type="GO" id="GO:0046872">
    <property type="term" value="F:metal ion binding"/>
    <property type="evidence" value="ECO:0007669"/>
    <property type="project" value="UniProtKB-KW"/>
</dbReference>
<dbReference type="Proteomes" id="UP000784294">
    <property type="component" value="Unassembled WGS sequence"/>
</dbReference>
<reference evidence="5" key="1">
    <citation type="submission" date="2018-11" db="EMBL/GenBank/DDBJ databases">
        <authorList>
            <consortium name="Pathogen Informatics"/>
        </authorList>
    </citation>
    <scope>NUCLEOTIDE SEQUENCE</scope>
</reference>
<dbReference type="OrthoDB" id="8300170at2759"/>
<dbReference type="GO" id="GO:0006166">
    <property type="term" value="P:purine ribonucleoside salvage"/>
    <property type="evidence" value="ECO:0007669"/>
    <property type="project" value="TreeGrafter"/>
</dbReference>
<dbReference type="EMBL" id="CAAALY010021305">
    <property type="protein sequence ID" value="VEL14480.1"/>
    <property type="molecule type" value="Genomic_DNA"/>
</dbReference>
<dbReference type="GO" id="GO:0005975">
    <property type="term" value="P:carbohydrate metabolic process"/>
    <property type="evidence" value="ECO:0007669"/>
    <property type="project" value="InterPro"/>
</dbReference>
<evidence type="ECO:0000313" key="5">
    <source>
        <dbReference type="EMBL" id="VEL14480.1"/>
    </source>
</evidence>
<proteinExistence type="predicted"/>
<accession>A0A3S5A439</accession>
<keyword evidence="6" id="KW-1185">Reference proteome</keyword>
<dbReference type="SUPFAM" id="SSF53738">
    <property type="entry name" value="Phosphoglucomutase, first 3 domains"/>
    <property type="match status" value="1"/>
</dbReference>
<dbReference type="InterPro" id="IPR016055">
    <property type="entry name" value="A-D-PHexomutase_a/b/a-I/II/III"/>
</dbReference>
<dbReference type="PANTHER" id="PTHR45745">
    <property type="entry name" value="PHOSPHOMANNOMUTASE 45A"/>
    <property type="match status" value="1"/>
</dbReference>
<dbReference type="GO" id="GO:0005634">
    <property type="term" value="C:nucleus"/>
    <property type="evidence" value="ECO:0007669"/>
    <property type="project" value="TreeGrafter"/>
</dbReference>
<evidence type="ECO:0000256" key="1">
    <source>
        <dbReference type="ARBA" id="ARBA00022723"/>
    </source>
</evidence>
<comment type="caution">
    <text evidence="5">The sequence shown here is derived from an EMBL/GenBank/DDBJ whole genome shotgun (WGS) entry which is preliminary data.</text>
</comment>
<keyword evidence="2" id="KW-0460">Magnesium</keyword>
<feature type="domain" description="Alpha-D-phosphohexomutase alpha/beta/alpha" evidence="4">
    <location>
        <begin position="3"/>
        <end position="51"/>
    </location>
</feature>
<feature type="non-terminal residue" evidence="5">
    <location>
        <position position="1"/>
    </location>
</feature>
<evidence type="ECO:0000259" key="4">
    <source>
        <dbReference type="Pfam" id="PF02879"/>
    </source>
</evidence>
<dbReference type="InterPro" id="IPR005845">
    <property type="entry name" value="A-D-PHexomutase_a/b/a-II"/>
</dbReference>
<keyword evidence="1" id="KW-0479">Metal-binding</keyword>
<evidence type="ECO:0000256" key="3">
    <source>
        <dbReference type="ARBA" id="ARBA00023235"/>
    </source>
</evidence>
<sequence>ISPDPEFPTVSFPNPEEGRSALNLAITHANHSGCSIILANDPDADRFAVAEKIEFVDYINVFTSYLSYDKTTT</sequence>
<protein>
    <recommendedName>
        <fullName evidence="4">Alpha-D-phosphohexomutase alpha/beta/alpha domain-containing protein</fullName>
    </recommendedName>
</protein>
<evidence type="ECO:0000256" key="2">
    <source>
        <dbReference type="ARBA" id="ARBA00022842"/>
    </source>
</evidence>
<organism evidence="5 6">
    <name type="scientific">Protopolystoma xenopodis</name>
    <dbReference type="NCBI Taxonomy" id="117903"/>
    <lineage>
        <taxon>Eukaryota</taxon>
        <taxon>Metazoa</taxon>
        <taxon>Spiralia</taxon>
        <taxon>Lophotrochozoa</taxon>
        <taxon>Platyhelminthes</taxon>
        <taxon>Monogenea</taxon>
        <taxon>Polyopisthocotylea</taxon>
        <taxon>Polystomatidea</taxon>
        <taxon>Polystomatidae</taxon>
        <taxon>Protopolystoma</taxon>
    </lineage>
</organism>
<gene>
    <name evidence="5" type="ORF">PXEA_LOCUS7920</name>
</gene>
<dbReference type="GO" id="GO:0008973">
    <property type="term" value="F:phosphopentomutase activity"/>
    <property type="evidence" value="ECO:0007669"/>
    <property type="project" value="TreeGrafter"/>
</dbReference>
<keyword evidence="3" id="KW-0413">Isomerase</keyword>
<name>A0A3S5A439_9PLAT</name>
<dbReference type="Pfam" id="PF02879">
    <property type="entry name" value="PGM_PMM_II"/>
    <property type="match status" value="1"/>
</dbReference>